<dbReference type="PANTHER" id="PTHR15394:SF3">
    <property type="entry name" value="SERINE HYDROLASE RBBP9"/>
    <property type="match status" value="1"/>
</dbReference>
<evidence type="ECO:0000313" key="2">
    <source>
        <dbReference type="Proteomes" id="UP000526033"/>
    </source>
</evidence>
<dbReference type="InterPro" id="IPR029058">
    <property type="entry name" value="AB_hydrolase_fold"/>
</dbReference>
<reference evidence="1 2" key="1">
    <citation type="journal article" date="2020" name="Biotechnol. Biofuels">
        <title>New insights from the biogas microbiome by comprehensive genome-resolved metagenomics of nearly 1600 species originating from multiple anaerobic digesters.</title>
        <authorList>
            <person name="Campanaro S."/>
            <person name="Treu L."/>
            <person name="Rodriguez-R L.M."/>
            <person name="Kovalovszki A."/>
            <person name="Ziels R.M."/>
            <person name="Maus I."/>
            <person name="Zhu X."/>
            <person name="Kougias P.G."/>
            <person name="Basile A."/>
            <person name="Luo G."/>
            <person name="Schluter A."/>
            <person name="Konstantinidis K.T."/>
            <person name="Angelidaki I."/>
        </authorList>
    </citation>
    <scope>NUCLEOTIDE SEQUENCE [LARGE SCALE GENOMIC DNA]</scope>
    <source>
        <strain evidence="1">AS27yjCOA_165</strain>
    </source>
</reference>
<dbReference type="InterPro" id="IPR010662">
    <property type="entry name" value="RBBP9/YdeN"/>
</dbReference>
<dbReference type="Gene3D" id="3.40.50.1820">
    <property type="entry name" value="alpha/beta hydrolase"/>
    <property type="match status" value="1"/>
</dbReference>
<dbReference type="SUPFAM" id="SSF53474">
    <property type="entry name" value="alpha/beta-Hydrolases"/>
    <property type="match status" value="1"/>
</dbReference>
<evidence type="ECO:0000313" key="1">
    <source>
        <dbReference type="EMBL" id="NMB70280.1"/>
    </source>
</evidence>
<sequence>MKDCKIIVVHGIGGSSKSNFFPCLKEIFDSLNLDYDISDYDLGLFNLIPNAKNWIIKLDEIIKTTDKPLVLVGYSLGARTVLMYLEEHNIQVEAVILISAPPNSPILGKVAKQGRVAGFFKKKLNSKNISSKTKRIIQVHSTDDWSIPYFLGKMLAEELESEFVTFNGRGHLADIQATVLLAPIILSTLN</sequence>
<dbReference type="GO" id="GO:0016787">
    <property type="term" value="F:hydrolase activity"/>
    <property type="evidence" value="ECO:0007669"/>
    <property type="project" value="UniProtKB-KW"/>
</dbReference>
<dbReference type="EMBL" id="JAAZNL010000046">
    <property type="protein sequence ID" value="NMB70280.1"/>
    <property type="molecule type" value="Genomic_DNA"/>
</dbReference>
<dbReference type="Proteomes" id="UP000526033">
    <property type="component" value="Unassembled WGS sequence"/>
</dbReference>
<protein>
    <submittedName>
        <fullName evidence="1">Alpha/beta fold hydrolase</fullName>
    </submittedName>
</protein>
<name>A0A7X9DKQ5_UNCKA</name>
<dbReference type="PANTHER" id="PTHR15394">
    <property type="entry name" value="SERINE HYDROLASE RBBP9"/>
    <property type="match status" value="1"/>
</dbReference>
<proteinExistence type="predicted"/>
<accession>A0A7X9DKQ5</accession>
<keyword evidence="1" id="KW-0378">Hydrolase</keyword>
<organism evidence="1 2">
    <name type="scientific">candidate division WWE3 bacterium</name>
    <dbReference type="NCBI Taxonomy" id="2053526"/>
    <lineage>
        <taxon>Bacteria</taxon>
        <taxon>Katanobacteria</taxon>
    </lineage>
</organism>
<dbReference type="AlphaFoldDB" id="A0A7X9DKQ5"/>
<comment type="caution">
    <text evidence="1">The sequence shown here is derived from an EMBL/GenBank/DDBJ whole genome shotgun (WGS) entry which is preliminary data.</text>
</comment>
<gene>
    <name evidence="1" type="ORF">GYA27_03715</name>
</gene>
<dbReference type="Pfam" id="PF06821">
    <property type="entry name" value="Ser_hydrolase"/>
    <property type="match status" value="1"/>
</dbReference>